<feature type="compositionally biased region" description="Acidic residues" evidence="1">
    <location>
        <begin position="120"/>
        <end position="154"/>
    </location>
</feature>
<feature type="region of interest" description="Disordered" evidence="1">
    <location>
        <begin position="229"/>
        <end position="376"/>
    </location>
</feature>
<evidence type="ECO:0000256" key="1">
    <source>
        <dbReference type="SAM" id="MobiDB-lite"/>
    </source>
</evidence>
<dbReference type="STRING" id="1209926.A0A1G4BN32"/>
<feature type="region of interest" description="Disordered" evidence="1">
    <location>
        <begin position="513"/>
        <end position="548"/>
    </location>
</feature>
<comment type="caution">
    <text evidence="2">The sequence shown here is derived from an EMBL/GenBank/DDBJ whole genome shotgun (WGS) entry which is preliminary data.</text>
</comment>
<feature type="compositionally biased region" description="Polar residues" evidence="1">
    <location>
        <begin position="99"/>
        <end position="111"/>
    </location>
</feature>
<dbReference type="AlphaFoldDB" id="A0A1G4BN32"/>
<feature type="region of interest" description="Disordered" evidence="1">
    <location>
        <begin position="564"/>
        <end position="583"/>
    </location>
</feature>
<dbReference type="OrthoDB" id="4842842at2759"/>
<reference evidence="2 3" key="1">
    <citation type="submission" date="2016-09" db="EMBL/GenBank/DDBJ databases">
        <authorList>
            <person name="Capua I."/>
            <person name="De Benedictis P."/>
            <person name="Joannis T."/>
            <person name="Lombin L.H."/>
            <person name="Cattoli G."/>
        </authorList>
    </citation>
    <scope>NUCLEOTIDE SEQUENCE [LARGE SCALE GENOMIC DNA]</scope>
    <source>
        <strain evidence="2 3">IMI 309357</strain>
    </source>
</reference>
<name>A0A1G4BN32_9PEZI</name>
<keyword evidence="3" id="KW-1185">Reference proteome</keyword>
<feature type="compositionally biased region" description="Low complexity" evidence="1">
    <location>
        <begin position="397"/>
        <end position="406"/>
    </location>
</feature>
<dbReference type="GeneID" id="34555115"/>
<sequence>MPGKVWSKEEERVYWRVIVPNSQKRVDGGIPMTWEELAPIMQTTMGLYAKRKYTHLGLLEHYFQNIEKNRISPNAAPYVRAQKMAIARAMKEKIKTQDDATTPSQHGQGQASFDKHTGETTDEENGDVFLEDTDGNDEDYVYDGDDDDDEDNDDNVLGIVRAVNQQNRIDHADSRPVERAPGQNPSLPHNLPAPLVDMGPHGNFVPGMVPQHTISAERSTIAARPARALMRNRDHRAHPYERPRLSQRGRQPPQELARLATQPRFQSQGYYDQGPRMQSHYGQNPRSEGYYDQGPSTHSYYGQNPYPQAYNDQGPNTHGYYDHGPRAEGYYDESPNIKSSGQSHNDQGYYDQGRNHQGYHANPAYNTGQHHYAPSMSYSGHQAIAGSHQYGQDPLYQSSPQSQQPPMGYSDYPVGHRFGSSLHSAVQNAMPRYSDPRASMSPDGSSAQSIYAPSFACVGHHSTIPDYIQRPSAAGPDQQQRSRRPSSASVRQYAAEDYHHQGAYEIHREEPEKELVQRHSSPSTSIRQNPTEYTHRQGGYMDSLEEPRDEGFRRQLFSRQHLAEHNNRQGAFMDSIDVPEDEF</sequence>
<feature type="compositionally biased region" description="Polar residues" evidence="1">
    <location>
        <begin position="518"/>
        <end position="532"/>
    </location>
</feature>
<feature type="compositionally biased region" description="Polar residues" evidence="1">
    <location>
        <begin position="336"/>
        <end position="346"/>
    </location>
</feature>
<feature type="region of interest" description="Disordered" evidence="1">
    <location>
        <begin position="466"/>
        <end position="491"/>
    </location>
</feature>
<protein>
    <submittedName>
        <fullName evidence="2">Uncharacterized protein</fullName>
    </submittedName>
</protein>
<dbReference type="EMBL" id="MJBS01000010">
    <property type="protein sequence ID" value="OHF02851.1"/>
    <property type="molecule type" value="Genomic_DNA"/>
</dbReference>
<feature type="region of interest" description="Disordered" evidence="1">
    <location>
        <begin position="390"/>
        <end position="409"/>
    </location>
</feature>
<evidence type="ECO:0000313" key="2">
    <source>
        <dbReference type="EMBL" id="OHF02851.1"/>
    </source>
</evidence>
<feature type="region of interest" description="Disordered" evidence="1">
    <location>
        <begin position="92"/>
        <end position="185"/>
    </location>
</feature>
<dbReference type="RefSeq" id="XP_022479989.1">
    <property type="nucleotide sequence ID" value="XM_022613605.1"/>
</dbReference>
<organism evidence="2 3">
    <name type="scientific">Colletotrichum orchidophilum</name>
    <dbReference type="NCBI Taxonomy" id="1209926"/>
    <lineage>
        <taxon>Eukaryota</taxon>
        <taxon>Fungi</taxon>
        <taxon>Dikarya</taxon>
        <taxon>Ascomycota</taxon>
        <taxon>Pezizomycotina</taxon>
        <taxon>Sordariomycetes</taxon>
        <taxon>Hypocreomycetidae</taxon>
        <taxon>Glomerellales</taxon>
        <taxon>Glomerellaceae</taxon>
        <taxon>Colletotrichum</taxon>
    </lineage>
</organism>
<feature type="compositionally biased region" description="Basic and acidic residues" evidence="1">
    <location>
        <begin position="168"/>
        <end position="178"/>
    </location>
</feature>
<dbReference type="Proteomes" id="UP000176998">
    <property type="component" value="Unassembled WGS sequence"/>
</dbReference>
<feature type="compositionally biased region" description="Polar residues" evidence="1">
    <location>
        <begin position="294"/>
        <end position="316"/>
    </location>
</feature>
<gene>
    <name evidence="2" type="ORF">CORC01_01952</name>
</gene>
<evidence type="ECO:0000313" key="3">
    <source>
        <dbReference type="Proteomes" id="UP000176998"/>
    </source>
</evidence>
<accession>A0A1G4BN32</accession>
<proteinExistence type="predicted"/>